<organism evidence="2 3">
    <name type="scientific">Mesorhizobium alhagi CCNWXJ12-2</name>
    <dbReference type="NCBI Taxonomy" id="1107882"/>
    <lineage>
        <taxon>Bacteria</taxon>
        <taxon>Pseudomonadati</taxon>
        <taxon>Pseudomonadota</taxon>
        <taxon>Alphaproteobacteria</taxon>
        <taxon>Hyphomicrobiales</taxon>
        <taxon>Phyllobacteriaceae</taxon>
        <taxon>Allomesorhizobium</taxon>
    </lineage>
</organism>
<evidence type="ECO:0000256" key="1">
    <source>
        <dbReference type="SAM" id="MobiDB-lite"/>
    </source>
</evidence>
<feature type="region of interest" description="Disordered" evidence="1">
    <location>
        <begin position="25"/>
        <end position="47"/>
    </location>
</feature>
<evidence type="ECO:0000313" key="3">
    <source>
        <dbReference type="Proteomes" id="UP000003250"/>
    </source>
</evidence>
<dbReference type="EMBL" id="AHAM01000172">
    <property type="protein sequence ID" value="EHK55308.1"/>
    <property type="molecule type" value="Genomic_DNA"/>
</dbReference>
<gene>
    <name evidence="2" type="ORF">MAXJ12_20835</name>
</gene>
<reference evidence="2 3" key="1">
    <citation type="journal article" date="2012" name="J. Bacteriol.">
        <title>Draft Genome Sequence of Mesorhizobium alhagi CCNWXJ12-2T, a Novel Salt-Resistant Species Isolated from the Desert of Northwestern China.</title>
        <authorList>
            <person name="Zhou M."/>
            <person name="Chen W."/>
            <person name="Chen H."/>
            <person name="Wei G."/>
        </authorList>
    </citation>
    <scope>NUCLEOTIDE SEQUENCE [LARGE SCALE GENOMIC DNA]</scope>
    <source>
        <strain evidence="2 3">CCNWXJ12-2</strain>
    </source>
</reference>
<dbReference type="AlphaFoldDB" id="H0HVG0"/>
<dbReference type="Proteomes" id="UP000003250">
    <property type="component" value="Unassembled WGS sequence"/>
</dbReference>
<protein>
    <submittedName>
        <fullName evidence="2">Uncharacterized protein</fullName>
    </submittedName>
</protein>
<name>H0HVG0_9HYPH</name>
<evidence type="ECO:0000313" key="2">
    <source>
        <dbReference type="EMBL" id="EHK55308.1"/>
    </source>
</evidence>
<sequence>MIAAAVMLPVAIPALQAEELPGVDGKVAGQTPIRPVGEPIVDTPETDADGFVRVGDWDVKISGSVTVDIGTFAPRTGR</sequence>
<dbReference type="PATRIC" id="fig|1107882.3.peg.4068"/>
<proteinExistence type="predicted"/>
<accession>H0HVG0</accession>
<keyword evidence="3" id="KW-1185">Reference proteome</keyword>